<dbReference type="AlphaFoldDB" id="A0A195AVG5"/>
<keyword evidence="2" id="KW-1185">Reference proteome</keyword>
<organism evidence="1 2">
    <name type="scientific">Atta colombica</name>
    <dbReference type="NCBI Taxonomy" id="520822"/>
    <lineage>
        <taxon>Eukaryota</taxon>
        <taxon>Metazoa</taxon>
        <taxon>Ecdysozoa</taxon>
        <taxon>Arthropoda</taxon>
        <taxon>Hexapoda</taxon>
        <taxon>Insecta</taxon>
        <taxon>Pterygota</taxon>
        <taxon>Neoptera</taxon>
        <taxon>Endopterygota</taxon>
        <taxon>Hymenoptera</taxon>
        <taxon>Apocrita</taxon>
        <taxon>Aculeata</taxon>
        <taxon>Formicoidea</taxon>
        <taxon>Formicidae</taxon>
        <taxon>Myrmicinae</taxon>
        <taxon>Atta</taxon>
    </lineage>
</organism>
<evidence type="ECO:0000313" key="1">
    <source>
        <dbReference type="EMBL" id="KYM75964.1"/>
    </source>
</evidence>
<name>A0A195AVG5_9HYME</name>
<accession>A0A195AVG5</accession>
<reference evidence="1 2" key="1">
    <citation type="submission" date="2015-09" db="EMBL/GenBank/DDBJ databases">
        <title>Atta colombica WGS genome.</title>
        <authorList>
            <person name="Nygaard S."/>
            <person name="Hu H."/>
            <person name="Boomsma J."/>
            <person name="Zhang G."/>
        </authorList>
    </citation>
    <scope>NUCLEOTIDE SEQUENCE [LARGE SCALE GENOMIC DNA]</scope>
    <source>
        <strain evidence="1">Treedump-2</strain>
        <tissue evidence="1">Whole body</tissue>
    </source>
</reference>
<protein>
    <submittedName>
        <fullName evidence="1">Uncharacterized protein</fullName>
    </submittedName>
</protein>
<dbReference type="Proteomes" id="UP000078540">
    <property type="component" value="Unassembled WGS sequence"/>
</dbReference>
<feature type="non-terminal residue" evidence="1">
    <location>
        <position position="1"/>
    </location>
</feature>
<sequence length="92" mass="9941">SATVHVVVARIHPWPGTCIRQSTSCPASSALVSTEDPSCATLAQKRTTPSGETAMQLGTYEQTCCIVIVIISPDFTDCHKLHQNFPYFDGLC</sequence>
<proteinExistence type="predicted"/>
<dbReference type="EMBL" id="KQ976737">
    <property type="protein sequence ID" value="KYM75964.1"/>
    <property type="molecule type" value="Genomic_DNA"/>
</dbReference>
<evidence type="ECO:0000313" key="2">
    <source>
        <dbReference type="Proteomes" id="UP000078540"/>
    </source>
</evidence>
<gene>
    <name evidence="1" type="ORF">ALC53_13678</name>
</gene>